<feature type="coiled-coil region" evidence="1">
    <location>
        <begin position="342"/>
        <end position="379"/>
    </location>
</feature>
<feature type="domain" description="EAL" evidence="5">
    <location>
        <begin position="797"/>
        <end position="1051"/>
    </location>
</feature>
<evidence type="ECO:0000259" key="3">
    <source>
        <dbReference type="PROSITE" id="PS50112"/>
    </source>
</evidence>
<sequence length="1058" mass="118281">MLTQYRGGQLEMVPRYSKPPTTSSAISSLRSVSQGMSIVVALIGLIVLLGWIFNIPLLKSVWPGLVTMKANTAISFILCGLSLWQLGRKKNVHSGDKSPQGKGLGLMNKRRTGILKPVAQIVVSILPSLSYLTIFIGVLTLLQYILNVNFGIDQFLFQETANAVGTSIPGRMAPNTAFNFVLLGFALVLSYQKRYRMAQYLSVIAWTIAFLGLLGYLYGISAFYGLGRSTEMALHTSVGFILLAVGILLAHPDRGPIALLTSDRTLRLLMQPQAIAALVLPPLFGGLILQGTQLNLYDRGVGIALLSVFNTILLAIAIGWNAHTLSIMDARREQAERERYLMAIAAARTEELQQTLIELQQAQIEQKQAEQKYRSIFENAVEGIFQSTLNGRYITANPMLAQIYGYDGPEELIASVNNIESQIYVDPNRRTQFVRLVQKTHAFRNFESQVYRKDGSIIWISENARVIRNAEGKIIGYEGTVEDITQRKQAEERLENSLSLLQATLESTADAILAIDPKGHITSYNQKFMDLLPISPSWLSKGTFKQGLKILLPQLKQPQGCLSQIRKWRDYPNLEFWDTLEFKEGRILECYSRAQRVGNCTVGRVFSFRDITDATRAQQHIRYQAFHDSLTDLPNRTLLNECLGEVLEQAKNRDSGVAVMFLDLDRFKTINDTLGHAIGDKLLQEVAARLKAALGDPNIIARWGGDEFTIILPEISSGVCATHIAEEIIQTFKPAFFIENHHLHISTSIGIALYPHDGEDGETLIKHADSALYRAKEKGRNTYEVYTHSFDLLASELLDLENRLHRALERGEFMLAYQPKVNIKTGEIKGMEALVRWNHPELGLVSPAKFIPIAEETGLIMPIGEWVLKTACGQNQAWIESGLSAIPVAVNLSVRQFRQPDLVQKVAQVLEETGLDSQYLILEITETAAMLDVDFTRKLLRELEQMGVNIALDDFGTGYSSLSYLKQFPLHTLKIDRSFVKDLTEEPADIAIARAVIALGHGLDLNVVAEGVETQEQLDCLRMLDCEEIQGYFFSRPLSSEDATHLLQRMRLQQEVSI</sequence>
<dbReference type="InterPro" id="IPR029787">
    <property type="entry name" value="Nucleotide_cyclase"/>
</dbReference>
<dbReference type="Pfam" id="PF13426">
    <property type="entry name" value="PAS_9"/>
    <property type="match status" value="1"/>
</dbReference>
<keyword evidence="1" id="KW-0175">Coiled coil</keyword>
<organism evidence="7 8">
    <name type="scientific">Laspinema palackyanum D2a</name>
    <dbReference type="NCBI Taxonomy" id="2953684"/>
    <lineage>
        <taxon>Bacteria</taxon>
        <taxon>Bacillati</taxon>
        <taxon>Cyanobacteriota</taxon>
        <taxon>Cyanophyceae</taxon>
        <taxon>Oscillatoriophycideae</taxon>
        <taxon>Oscillatoriales</taxon>
        <taxon>Laspinemataceae</taxon>
        <taxon>Laspinema</taxon>
        <taxon>Laspinema palackyanum</taxon>
    </lineage>
</organism>
<dbReference type="Pfam" id="PF00990">
    <property type="entry name" value="GGDEF"/>
    <property type="match status" value="1"/>
</dbReference>
<dbReference type="InterPro" id="IPR035965">
    <property type="entry name" value="PAS-like_dom_sf"/>
</dbReference>
<keyword evidence="2" id="KW-0812">Transmembrane</keyword>
<evidence type="ECO:0000259" key="4">
    <source>
        <dbReference type="PROSITE" id="PS50113"/>
    </source>
</evidence>
<dbReference type="InterPro" id="IPR043128">
    <property type="entry name" value="Rev_trsase/Diguanyl_cyclase"/>
</dbReference>
<keyword evidence="8" id="KW-1185">Reference proteome</keyword>
<dbReference type="NCBIfam" id="TIGR00229">
    <property type="entry name" value="sensory_box"/>
    <property type="match status" value="1"/>
</dbReference>
<feature type="transmembrane region" description="Helical" evidence="2">
    <location>
        <begin position="301"/>
        <end position="322"/>
    </location>
</feature>
<evidence type="ECO:0000313" key="8">
    <source>
        <dbReference type="Proteomes" id="UP001525890"/>
    </source>
</evidence>
<dbReference type="CDD" id="cd00130">
    <property type="entry name" value="PAS"/>
    <property type="match status" value="1"/>
</dbReference>
<dbReference type="PROSITE" id="PS50883">
    <property type="entry name" value="EAL"/>
    <property type="match status" value="1"/>
</dbReference>
<feature type="transmembrane region" description="Helical" evidence="2">
    <location>
        <begin position="118"/>
        <end position="146"/>
    </location>
</feature>
<dbReference type="SMART" id="SM00091">
    <property type="entry name" value="PAS"/>
    <property type="match status" value="2"/>
</dbReference>
<evidence type="ECO:0000313" key="7">
    <source>
        <dbReference type="EMBL" id="MCT7966609.1"/>
    </source>
</evidence>
<dbReference type="Gene3D" id="3.30.450.20">
    <property type="entry name" value="PAS domain"/>
    <property type="match status" value="2"/>
</dbReference>
<feature type="transmembrane region" description="Helical" evidence="2">
    <location>
        <begin position="36"/>
        <end position="55"/>
    </location>
</feature>
<dbReference type="RefSeq" id="WP_368006245.1">
    <property type="nucleotide sequence ID" value="NZ_JAMXFF010000012.1"/>
</dbReference>
<dbReference type="PROSITE" id="PS50112">
    <property type="entry name" value="PAS"/>
    <property type="match status" value="2"/>
</dbReference>
<dbReference type="InterPro" id="IPR000700">
    <property type="entry name" value="PAS-assoc_C"/>
</dbReference>
<dbReference type="SMART" id="SM00052">
    <property type="entry name" value="EAL"/>
    <property type="match status" value="1"/>
</dbReference>
<name>A0ABT2MPC6_9CYAN</name>
<dbReference type="SUPFAM" id="SSF55073">
    <property type="entry name" value="Nucleotide cyclase"/>
    <property type="match status" value="1"/>
</dbReference>
<feature type="transmembrane region" description="Helical" evidence="2">
    <location>
        <begin position="232"/>
        <end position="251"/>
    </location>
</feature>
<dbReference type="Gene3D" id="3.20.20.450">
    <property type="entry name" value="EAL domain"/>
    <property type="match status" value="1"/>
</dbReference>
<dbReference type="NCBIfam" id="TIGR00254">
    <property type="entry name" value="GGDEF"/>
    <property type="match status" value="1"/>
</dbReference>
<dbReference type="PANTHER" id="PTHR44757">
    <property type="entry name" value="DIGUANYLATE CYCLASE DGCP"/>
    <property type="match status" value="1"/>
</dbReference>
<dbReference type="EMBL" id="JAMXFF010000012">
    <property type="protein sequence ID" value="MCT7966609.1"/>
    <property type="molecule type" value="Genomic_DNA"/>
</dbReference>
<dbReference type="InterPro" id="IPR035919">
    <property type="entry name" value="EAL_sf"/>
</dbReference>
<accession>A0ABT2MPC6</accession>
<protein>
    <submittedName>
        <fullName evidence="7">EAL domain-containing protein</fullName>
    </submittedName>
</protein>
<feature type="domain" description="GGDEF" evidence="6">
    <location>
        <begin position="655"/>
        <end position="788"/>
    </location>
</feature>
<dbReference type="InterPro" id="IPR052155">
    <property type="entry name" value="Biofilm_reg_signaling"/>
</dbReference>
<dbReference type="PROSITE" id="PS50113">
    <property type="entry name" value="PAC"/>
    <property type="match status" value="1"/>
</dbReference>
<dbReference type="SMART" id="SM00086">
    <property type="entry name" value="PAC"/>
    <property type="match status" value="1"/>
</dbReference>
<feature type="transmembrane region" description="Helical" evidence="2">
    <location>
        <begin position="172"/>
        <end position="191"/>
    </location>
</feature>
<dbReference type="Pfam" id="PF00563">
    <property type="entry name" value="EAL"/>
    <property type="match status" value="1"/>
</dbReference>
<feature type="transmembrane region" description="Helical" evidence="2">
    <location>
        <begin position="61"/>
        <end position="84"/>
    </location>
</feature>
<dbReference type="InterPro" id="IPR001610">
    <property type="entry name" value="PAC"/>
</dbReference>
<feature type="domain" description="PAS" evidence="3">
    <location>
        <begin position="369"/>
        <end position="410"/>
    </location>
</feature>
<dbReference type="PANTHER" id="PTHR44757:SF2">
    <property type="entry name" value="BIOFILM ARCHITECTURE MAINTENANCE PROTEIN MBAA"/>
    <property type="match status" value="1"/>
</dbReference>
<reference evidence="7 8" key="1">
    <citation type="journal article" date="2022" name="Front. Microbiol.">
        <title>High genomic differentiation and limited gene flow indicate recent cryptic speciation within the genus Laspinema (cyanobacteria).</title>
        <authorList>
            <person name="Stanojkovic A."/>
            <person name="Skoupy S."/>
            <person name="Skaloud P."/>
            <person name="Dvorak P."/>
        </authorList>
    </citation>
    <scope>NUCLEOTIDE SEQUENCE [LARGE SCALE GENOMIC DNA]</scope>
    <source>
        <strain evidence="7 8">D2a</strain>
    </source>
</reference>
<dbReference type="InterPro" id="IPR001633">
    <property type="entry name" value="EAL_dom"/>
</dbReference>
<keyword evidence="2" id="KW-0472">Membrane</keyword>
<dbReference type="InterPro" id="IPR000014">
    <property type="entry name" value="PAS"/>
</dbReference>
<feature type="transmembrane region" description="Helical" evidence="2">
    <location>
        <begin position="203"/>
        <end position="226"/>
    </location>
</feature>
<dbReference type="Proteomes" id="UP001525890">
    <property type="component" value="Unassembled WGS sequence"/>
</dbReference>
<dbReference type="SUPFAM" id="SSF141868">
    <property type="entry name" value="EAL domain-like"/>
    <property type="match status" value="1"/>
</dbReference>
<evidence type="ECO:0000259" key="5">
    <source>
        <dbReference type="PROSITE" id="PS50883"/>
    </source>
</evidence>
<evidence type="ECO:0000256" key="2">
    <source>
        <dbReference type="SAM" id="Phobius"/>
    </source>
</evidence>
<dbReference type="CDD" id="cd01948">
    <property type="entry name" value="EAL"/>
    <property type="match status" value="1"/>
</dbReference>
<proteinExistence type="predicted"/>
<feature type="transmembrane region" description="Helical" evidence="2">
    <location>
        <begin position="272"/>
        <end position="289"/>
    </location>
</feature>
<dbReference type="InterPro" id="IPR000160">
    <property type="entry name" value="GGDEF_dom"/>
</dbReference>
<feature type="domain" description="PAS" evidence="3">
    <location>
        <begin position="497"/>
        <end position="537"/>
    </location>
</feature>
<dbReference type="SUPFAM" id="SSF55785">
    <property type="entry name" value="PYP-like sensor domain (PAS domain)"/>
    <property type="match status" value="3"/>
</dbReference>
<dbReference type="PROSITE" id="PS50887">
    <property type="entry name" value="GGDEF"/>
    <property type="match status" value="1"/>
</dbReference>
<dbReference type="CDD" id="cd01949">
    <property type="entry name" value="GGDEF"/>
    <property type="match status" value="1"/>
</dbReference>
<evidence type="ECO:0000259" key="6">
    <source>
        <dbReference type="PROSITE" id="PS50887"/>
    </source>
</evidence>
<feature type="domain" description="PAC" evidence="4">
    <location>
        <begin position="444"/>
        <end position="496"/>
    </location>
</feature>
<comment type="caution">
    <text evidence="7">The sequence shown here is derived from an EMBL/GenBank/DDBJ whole genome shotgun (WGS) entry which is preliminary data.</text>
</comment>
<dbReference type="SMART" id="SM00267">
    <property type="entry name" value="GGDEF"/>
    <property type="match status" value="1"/>
</dbReference>
<gene>
    <name evidence="7" type="ORF">NG799_09720</name>
</gene>
<evidence type="ECO:0000256" key="1">
    <source>
        <dbReference type="SAM" id="Coils"/>
    </source>
</evidence>
<dbReference type="Gene3D" id="3.30.70.270">
    <property type="match status" value="1"/>
</dbReference>
<keyword evidence="2" id="KW-1133">Transmembrane helix</keyword>